<feature type="transmembrane region" description="Helical" evidence="7">
    <location>
        <begin position="528"/>
        <end position="549"/>
    </location>
</feature>
<dbReference type="Proteomes" id="UP000468668">
    <property type="component" value="Unassembled WGS sequence"/>
</dbReference>
<dbReference type="OrthoDB" id="9761224at2"/>
<comment type="subcellular location">
    <subcellularLocation>
        <location evidence="1">Cell membrane</location>
        <topology evidence="1">Multi-pass membrane protein</topology>
    </subcellularLocation>
</comment>
<feature type="transmembrane region" description="Helical" evidence="7">
    <location>
        <begin position="260"/>
        <end position="282"/>
    </location>
</feature>
<dbReference type="GeneID" id="98657592"/>
<dbReference type="InterPro" id="IPR051605">
    <property type="entry name" value="CstA"/>
</dbReference>
<gene>
    <name evidence="9" type="ORF">F8C90_04130</name>
</gene>
<dbReference type="EMBL" id="WAJR01000006">
    <property type="protein sequence ID" value="KAB1641350.1"/>
    <property type="molecule type" value="Genomic_DNA"/>
</dbReference>
<sequence>MNALIIFLVAMVILVIGYVCYGGWLAKQWGVDPKRPTPAHELEDGVDYVPAPPYVVLGHHFSSIAGAGPINGPIQAAVFGWVPVLLWVLVGGIFFGAMHDFGALFASLRHKGQTLAVVVAENIDNTAKKLFCIFAYLTLLLVVAAFASIVANTFVVSASAAPATNLANEQTAMISVIFIGVAVVYGFVTRGRNIPGPVNIVSAIILIVIMVAIGYSLPLMGIAISLDYDTWMIILGVYILVASVAPVWILLQPRDYLSSYLLYGMIILAIIGIVGASIMGAATDLQIPAFTGFVASNAAFDTSTGQQLVDEAGKTITNKAAASGFLFPALFITIACGAISGFHSLVASGTTSKQLDKEGQAQPIGYGGMLIECVLAVISLCAVGFVWSKYAAGGYASPTAVFADGLSQMLACIPGLADVQGLAYALLILAVSAFCLTSLDTATRLARYMFQELWTPVDKKPEELTGVHKFMANPYVATIITVVIGIILGMTGYSIIWPLFGAANQLLAALALLAVCAWLGNAGRNNKMFFVPMAFMLLATLTSLAITFYQKVTTIMTSGIALAPVLQAILAVLLFVLAIVLAVKGVKTIVATAKKQKASSAE</sequence>
<feature type="transmembrane region" description="Helical" evidence="7">
    <location>
        <begin position="171"/>
        <end position="188"/>
    </location>
</feature>
<proteinExistence type="inferred from homology"/>
<evidence type="ECO:0000313" key="9">
    <source>
        <dbReference type="EMBL" id="KAB1641350.1"/>
    </source>
</evidence>
<accession>A0A6N6NNQ0</accession>
<evidence type="ECO:0000256" key="6">
    <source>
        <dbReference type="ARBA" id="ARBA00023136"/>
    </source>
</evidence>
<dbReference type="PANTHER" id="PTHR30252:SF0">
    <property type="entry name" value="PEPTIDE TRANSPORTER CSTA"/>
    <property type="match status" value="1"/>
</dbReference>
<feature type="transmembrane region" description="Helical" evidence="7">
    <location>
        <begin position="230"/>
        <end position="251"/>
    </location>
</feature>
<evidence type="ECO:0000256" key="7">
    <source>
        <dbReference type="SAM" id="Phobius"/>
    </source>
</evidence>
<evidence type="ECO:0000256" key="4">
    <source>
        <dbReference type="ARBA" id="ARBA00022692"/>
    </source>
</evidence>
<evidence type="ECO:0000256" key="1">
    <source>
        <dbReference type="ARBA" id="ARBA00004651"/>
    </source>
</evidence>
<evidence type="ECO:0000256" key="5">
    <source>
        <dbReference type="ARBA" id="ARBA00022989"/>
    </source>
</evidence>
<dbReference type="RefSeq" id="WP_158049184.1">
    <property type="nucleotide sequence ID" value="NZ_WAJR01000006.1"/>
</dbReference>
<feature type="transmembrane region" description="Helical" evidence="7">
    <location>
        <begin position="475"/>
        <end position="496"/>
    </location>
</feature>
<dbReference type="PANTHER" id="PTHR30252">
    <property type="entry name" value="INNER MEMBRANE PEPTIDE TRANSPORTER"/>
    <property type="match status" value="1"/>
</dbReference>
<comment type="caution">
    <text evidence="9">The sequence shown here is derived from an EMBL/GenBank/DDBJ whole genome shotgun (WGS) entry which is preliminary data.</text>
</comment>
<feature type="transmembrane region" description="Helical" evidence="7">
    <location>
        <begin position="84"/>
        <end position="108"/>
    </location>
</feature>
<name>A0A6N6NNQ0_9ACTN</name>
<feature type="transmembrane region" description="Helical" evidence="7">
    <location>
        <begin position="366"/>
        <end position="387"/>
    </location>
</feature>
<evidence type="ECO:0000256" key="2">
    <source>
        <dbReference type="ARBA" id="ARBA00007755"/>
    </source>
</evidence>
<keyword evidence="10" id="KW-1185">Reference proteome</keyword>
<feature type="transmembrane region" description="Helical" evidence="7">
    <location>
        <begin position="502"/>
        <end position="521"/>
    </location>
</feature>
<feature type="transmembrane region" description="Helical" evidence="7">
    <location>
        <begin position="421"/>
        <end position="439"/>
    </location>
</feature>
<dbReference type="Pfam" id="PF02554">
    <property type="entry name" value="CstA"/>
    <property type="match status" value="2"/>
</dbReference>
<keyword evidence="4 7" id="KW-0812">Transmembrane</keyword>
<keyword evidence="6 7" id="KW-0472">Membrane</keyword>
<evidence type="ECO:0000256" key="3">
    <source>
        <dbReference type="ARBA" id="ARBA00022475"/>
    </source>
</evidence>
<feature type="domain" description="CstA N-terminal" evidence="8">
    <location>
        <begin position="395"/>
        <end position="543"/>
    </location>
</feature>
<evidence type="ECO:0000313" key="10">
    <source>
        <dbReference type="Proteomes" id="UP000468668"/>
    </source>
</evidence>
<keyword evidence="5 7" id="KW-1133">Transmembrane helix</keyword>
<feature type="transmembrane region" description="Helical" evidence="7">
    <location>
        <begin position="561"/>
        <end position="583"/>
    </location>
</feature>
<dbReference type="AlphaFoldDB" id="A0A6N6NNQ0"/>
<evidence type="ECO:0000259" key="8">
    <source>
        <dbReference type="Pfam" id="PF02554"/>
    </source>
</evidence>
<protein>
    <submittedName>
        <fullName evidence="9">Carbon starvation protein A</fullName>
    </submittedName>
</protein>
<dbReference type="GO" id="GO:0005886">
    <property type="term" value="C:plasma membrane"/>
    <property type="evidence" value="ECO:0007669"/>
    <property type="project" value="UniProtKB-SubCell"/>
</dbReference>
<reference evidence="9 10" key="1">
    <citation type="submission" date="2019-09" db="EMBL/GenBank/DDBJ databases">
        <title>Whole genome shotgun sequencing (WGS) of Ellagibacter isourolithinifaciens DSM 104140(T) and Adlercreutzia muris DSM 29508(T).</title>
        <authorList>
            <person name="Stoll D.A."/>
            <person name="Danylec N."/>
            <person name="Huch M."/>
        </authorList>
    </citation>
    <scope>NUCLEOTIDE SEQUENCE [LARGE SCALE GENOMIC DNA]</scope>
    <source>
        <strain evidence="9 10">DSM 104140</strain>
    </source>
</reference>
<feature type="transmembrane region" description="Helical" evidence="7">
    <location>
        <begin position="200"/>
        <end position="224"/>
    </location>
</feature>
<keyword evidence="3" id="KW-1003">Cell membrane</keyword>
<comment type="similarity">
    <text evidence="2">Belongs to the peptide transporter carbon starvation (CstA) (TC 2.A.114) family.</text>
</comment>
<feature type="domain" description="CstA N-terminal" evidence="8">
    <location>
        <begin position="2"/>
        <end position="386"/>
    </location>
</feature>
<feature type="transmembrane region" description="Helical" evidence="7">
    <location>
        <begin position="129"/>
        <end position="151"/>
    </location>
</feature>
<organism evidence="9 10">
    <name type="scientific">Ellagibacter isourolithinifaciens</name>
    <dbReference type="NCBI Taxonomy" id="2137581"/>
    <lineage>
        <taxon>Bacteria</taxon>
        <taxon>Bacillati</taxon>
        <taxon>Actinomycetota</taxon>
        <taxon>Coriobacteriia</taxon>
        <taxon>Eggerthellales</taxon>
        <taxon>Eggerthellaceae</taxon>
        <taxon>Ellagibacter</taxon>
    </lineage>
</organism>
<dbReference type="InterPro" id="IPR003706">
    <property type="entry name" value="CstA_N"/>
</dbReference>
<feature type="transmembrane region" description="Helical" evidence="7">
    <location>
        <begin position="325"/>
        <end position="346"/>
    </location>
</feature>
<dbReference type="GO" id="GO:0009267">
    <property type="term" value="P:cellular response to starvation"/>
    <property type="evidence" value="ECO:0007669"/>
    <property type="project" value="InterPro"/>
</dbReference>
<feature type="transmembrane region" description="Helical" evidence="7">
    <location>
        <begin position="5"/>
        <end position="26"/>
    </location>
</feature>